<dbReference type="Pfam" id="PF13302">
    <property type="entry name" value="Acetyltransf_3"/>
    <property type="match status" value="1"/>
</dbReference>
<name>A0A192A6W9_9RALS</name>
<accession>A0A192A6W9</accession>
<dbReference type="InterPro" id="IPR016181">
    <property type="entry name" value="Acyl_CoA_acyltransferase"/>
</dbReference>
<dbReference type="PROSITE" id="PS51186">
    <property type="entry name" value="GNAT"/>
    <property type="match status" value="1"/>
</dbReference>
<dbReference type="GO" id="GO:0005737">
    <property type="term" value="C:cytoplasm"/>
    <property type="evidence" value="ECO:0007669"/>
    <property type="project" value="TreeGrafter"/>
</dbReference>
<organism evidence="1 2">
    <name type="scientific">Ralstonia insidiosa</name>
    <dbReference type="NCBI Taxonomy" id="190721"/>
    <lineage>
        <taxon>Bacteria</taxon>
        <taxon>Pseudomonadati</taxon>
        <taxon>Pseudomonadota</taxon>
        <taxon>Betaproteobacteria</taxon>
        <taxon>Burkholderiales</taxon>
        <taxon>Burkholderiaceae</taxon>
        <taxon>Ralstonia</taxon>
    </lineage>
</organism>
<dbReference type="InterPro" id="IPR000182">
    <property type="entry name" value="GNAT_dom"/>
</dbReference>
<dbReference type="EMBL" id="CP016023">
    <property type="protein sequence ID" value="ANJ76230.1"/>
    <property type="molecule type" value="Genomic_DNA"/>
</dbReference>
<dbReference type="PANTHER" id="PTHR43441">
    <property type="entry name" value="RIBOSOMAL-PROTEIN-SERINE ACETYLTRANSFERASE"/>
    <property type="match status" value="1"/>
</dbReference>
<dbReference type="GO" id="GO:1990189">
    <property type="term" value="F:protein N-terminal-serine acetyltransferase activity"/>
    <property type="evidence" value="ECO:0007669"/>
    <property type="project" value="TreeGrafter"/>
</dbReference>
<protein>
    <submittedName>
        <fullName evidence="1">GCN5 family acetyltransferase</fullName>
    </submittedName>
</protein>
<evidence type="ECO:0000313" key="2">
    <source>
        <dbReference type="Proteomes" id="UP000078572"/>
    </source>
</evidence>
<dbReference type="SUPFAM" id="SSF55729">
    <property type="entry name" value="Acyl-CoA N-acyltransferases (Nat)"/>
    <property type="match status" value="1"/>
</dbReference>
<dbReference type="Proteomes" id="UP000078572">
    <property type="component" value="Chromosome 2"/>
</dbReference>
<gene>
    <name evidence="1" type="ORF">A9Y76_26395</name>
</gene>
<evidence type="ECO:0000313" key="1">
    <source>
        <dbReference type="EMBL" id="ANJ76230.1"/>
    </source>
</evidence>
<dbReference type="AlphaFoldDB" id="A0A192A6W9"/>
<dbReference type="RefSeq" id="WP_064809130.1">
    <property type="nucleotide sequence ID" value="NZ_CP016023.1"/>
</dbReference>
<keyword evidence="2" id="KW-1185">Reference proteome</keyword>
<dbReference type="InterPro" id="IPR051908">
    <property type="entry name" value="Ribosomal_N-acetyltransferase"/>
</dbReference>
<sequence length="178" mass="19651">MRIDCAPTSGYPGITLRQLERADIDAWYAYLKLPQVFEHTSWNLSSPADLNAQFEGYASTSPESIRRMAVVDESAGALIGTIGFHSISDVNRTAEIAYDLCPSHWGRGIAHAICTSVTAWAFVQYGFLRVQATVLTSNARSARVLVACGYQYEGLLRSYRMVRGTPGDFVLYSRLATD</sequence>
<dbReference type="PANTHER" id="PTHR43441:SF11">
    <property type="entry name" value="RIBOSOMAL-PROTEIN-SERINE ACETYLTRANSFERASE"/>
    <property type="match status" value="1"/>
</dbReference>
<dbReference type="GeneID" id="61529581"/>
<dbReference type="Gene3D" id="3.40.630.30">
    <property type="match status" value="1"/>
</dbReference>
<reference evidence="2" key="1">
    <citation type="submission" date="2016-06" db="EMBL/GenBank/DDBJ databases">
        <authorList>
            <person name="Xu Y."/>
            <person name="Nagy A."/>
            <person name="Yan X."/>
            <person name="Kim S.W."/>
            <person name="Haley B."/>
            <person name="Liu N.T."/>
            <person name="Nou X."/>
        </authorList>
    </citation>
    <scope>NUCLEOTIDE SEQUENCE [LARGE SCALE GENOMIC DNA]</scope>
    <source>
        <strain evidence="2">ATCC 49129</strain>
    </source>
</reference>
<keyword evidence="1" id="KW-0808">Transferase</keyword>
<dbReference type="OrthoDB" id="9801669at2"/>
<proteinExistence type="predicted"/>
<dbReference type="GO" id="GO:0008999">
    <property type="term" value="F:protein-N-terminal-alanine acetyltransferase activity"/>
    <property type="evidence" value="ECO:0007669"/>
    <property type="project" value="TreeGrafter"/>
</dbReference>
<dbReference type="CDD" id="cd04301">
    <property type="entry name" value="NAT_SF"/>
    <property type="match status" value="1"/>
</dbReference>